<gene>
    <name evidence="6" type="ORF">KIH73_03935</name>
</gene>
<evidence type="ECO:0000256" key="1">
    <source>
        <dbReference type="ARBA" id="ARBA00008520"/>
    </source>
</evidence>
<sequence>MNNSWKRIGTTALAALAAVGMLASCGGGGDSAGGDSDTLTIFNSKSEIQSQFEEMAEKYTEETGVKTEVYYSSDTISAHLSTRYASHNPYVLSMVDAKDIYSLGPDHALDLSGEDWVSDTTQAISVDGKVLGFPVSIEARGLMYNADAIEAITGEEFNPEDYQTLDAFEDLIDELKAGGMETPTGVLKEDWSLAGHYLPQVYEEREDPTAFLEDLHNGDVDLNSDAKFTSLMDTFDVLMENNYAKDSAISAEREVTSQNFAEGKIAFLFGGNWDWAVINQYDYTDGLGIMPVPQNTDDGSNTKLVGGGSKYFFIDSSSDVTDEQRQMAKDFLNWLVTDPEGQDFIVNTCSMVSPFASNTLEPSDPLGASVKQYSDAGNLIGNFNGLPDDHYSVLGADFQKYLAGQSSREEFAAAIESYWAGADMSNVESLANDTSSSSSTTDDAAANDAATDDGATE</sequence>
<proteinExistence type="inferred from homology"/>
<dbReference type="PROSITE" id="PS51257">
    <property type="entry name" value="PROKAR_LIPOPROTEIN"/>
    <property type="match status" value="1"/>
</dbReference>
<dbReference type="Proteomes" id="UP000812844">
    <property type="component" value="Unassembled WGS sequence"/>
</dbReference>
<feature type="chain" id="PRO_5045364711" evidence="5">
    <location>
        <begin position="24"/>
        <end position="457"/>
    </location>
</feature>
<feature type="signal peptide" evidence="5">
    <location>
        <begin position="1"/>
        <end position="23"/>
    </location>
</feature>
<comment type="similarity">
    <text evidence="1">Belongs to the bacterial solute-binding protein 1 family.</text>
</comment>
<keyword evidence="3 5" id="KW-0732">Signal</keyword>
<dbReference type="Pfam" id="PF13416">
    <property type="entry name" value="SBP_bac_8"/>
    <property type="match status" value="1"/>
</dbReference>
<dbReference type="InterPro" id="IPR050490">
    <property type="entry name" value="Bact_solute-bd_prot1"/>
</dbReference>
<feature type="region of interest" description="Disordered" evidence="4">
    <location>
        <begin position="429"/>
        <end position="457"/>
    </location>
</feature>
<dbReference type="InterPro" id="IPR006059">
    <property type="entry name" value="SBP"/>
</dbReference>
<protein>
    <submittedName>
        <fullName evidence="6">Extracellular solute-binding protein</fullName>
    </submittedName>
</protein>
<keyword evidence="2" id="KW-0813">Transport</keyword>
<evidence type="ECO:0000313" key="6">
    <source>
        <dbReference type="EMBL" id="MBW3082536.1"/>
    </source>
</evidence>
<keyword evidence="7" id="KW-1185">Reference proteome</keyword>
<accession>A0ABS6W7T6</accession>
<organism evidence="6 7">
    <name type="scientific">Bifidobacterium phasiani</name>
    <dbReference type="NCBI Taxonomy" id="2834431"/>
    <lineage>
        <taxon>Bacteria</taxon>
        <taxon>Bacillati</taxon>
        <taxon>Actinomycetota</taxon>
        <taxon>Actinomycetes</taxon>
        <taxon>Bifidobacteriales</taxon>
        <taxon>Bifidobacteriaceae</taxon>
        <taxon>Bifidobacterium</taxon>
    </lineage>
</organism>
<evidence type="ECO:0000256" key="2">
    <source>
        <dbReference type="ARBA" id="ARBA00022448"/>
    </source>
</evidence>
<evidence type="ECO:0000256" key="4">
    <source>
        <dbReference type="SAM" id="MobiDB-lite"/>
    </source>
</evidence>
<dbReference type="EMBL" id="JAHBBD010000006">
    <property type="protein sequence ID" value="MBW3082536.1"/>
    <property type="molecule type" value="Genomic_DNA"/>
</dbReference>
<feature type="compositionally biased region" description="Low complexity" evidence="4">
    <location>
        <begin position="431"/>
        <end position="449"/>
    </location>
</feature>
<evidence type="ECO:0000256" key="5">
    <source>
        <dbReference type="SAM" id="SignalP"/>
    </source>
</evidence>
<reference evidence="6 7" key="1">
    <citation type="submission" date="2021-05" db="EMBL/GenBank/DDBJ databases">
        <title>Phylogenetic classification of ten novel species belonging to the genus Bifidobacterium comprising B. colchicus sp. nov., B. abeli sp. nov., B. bicoloris sp. nov., B. guerezis sp. nov., B. rosaliae sp. nov., B. santillanensis sp. nov., B. argentati sp. nov., B. amazzoni sp. nov., B. pluviali sp. nov., and B. pinnaculum sp. nov.</title>
        <authorList>
            <person name="Lugli G.A."/>
            <person name="Ruiz Garcia L."/>
            <person name="Margolles A."/>
            <person name="Ventura M."/>
        </authorList>
    </citation>
    <scope>NUCLEOTIDE SEQUENCE [LARGE SCALE GENOMIC DNA]</scope>
    <source>
        <strain evidence="6 7">6T3</strain>
    </source>
</reference>
<comment type="caution">
    <text evidence="6">The sequence shown here is derived from an EMBL/GenBank/DDBJ whole genome shotgun (WGS) entry which is preliminary data.</text>
</comment>
<name>A0ABS6W7T6_9BIFI</name>
<dbReference type="PANTHER" id="PTHR43649:SF34">
    <property type="entry name" value="ABC TRANSPORTER PERIPLASMIC-BINDING PROTEIN YCJN-RELATED"/>
    <property type="match status" value="1"/>
</dbReference>
<dbReference type="RefSeq" id="WP_219080811.1">
    <property type="nucleotide sequence ID" value="NZ_JAHBBD010000006.1"/>
</dbReference>
<dbReference type="PANTHER" id="PTHR43649">
    <property type="entry name" value="ARABINOSE-BINDING PROTEIN-RELATED"/>
    <property type="match status" value="1"/>
</dbReference>
<evidence type="ECO:0000313" key="7">
    <source>
        <dbReference type="Proteomes" id="UP000812844"/>
    </source>
</evidence>
<evidence type="ECO:0000256" key="3">
    <source>
        <dbReference type="ARBA" id="ARBA00022729"/>
    </source>
</evidence>